<evidence type="ECO:0000313" key="2">
    <source>
        <dbReference type="Proteomes" id="UP000823405"/>
    </source>
</evidence>
<dbReference type="Proteomes" id="UP000823405">
    <property type="component" value="Unassembled WGS sequence"/>
</dbReference>
<proteinExistence type="predicted"/>
<dbReference type="AlphaFoldDB" id="A0A9P6RJB9"/>
<dbReference type="EMBL" id="JAAAIN010000176">
    <property type="protein sequence ID" value="KAG0318808.1"/>
    <property type="molecule type" value="Genomic_DNA"/>
</dbReference>
<evidence type="ECO:0000313" key="1">
    <source>
        <dbReference type="EMBL" id="KAG0318808.1"/>
    </source>
</evidence>
<keyword evidence="2" id="KW-1185">Reference proteome</keyword>
<accession>A0A9P6RJB9</accession>
<gene>
    <name evidence="1" type="ORF">BGZ97_003249</name>
</gene>
<organism evidence="1 2">
    <name type="scientific">Linnemannia gamsii</name>
    <dbReference type="NCBI Taxonomy" id="64522"/>
    <lineage>
        <taxon>Eukaryota</taxon>
        <taxon>Fungi</taxon>
        <taxon>Fungi incertae sedis</taxon>
        <taxon>Mucoromycota</taxon>
        <taxon>Mortierellomycotina</taxon>
        <taxon>Mortierellomycetes</taxon>
        <taxon>Mortierellales</taxon>
        <taxon>Mortierellaceae</taxon>
        <taxon>Linnemannia</taxon>
    </lineage>
</organism>
<reference evidence="1" key="1">
    <citation type="journal article" date="2020" name="Fungal Divers.">
        <title>Resolving the Mortierellaceae phylogeny through synthesis of multi-gene phylogenetics and phylogenomics.</title>
        <authorList>
            <person name="Vandepol N."/>
            <person name="Liber J."/>
            <person name="Desiro A."/>
            <person name="Na H."/>
            <person name="Kennedy M."/>
            <person name="Barry K."/>
            <person name="Grigoriev I.V."/>
            <person name="Miller A.N."/>
            <person name="O'Donnell K."/>
            <person name="Stajich J.E."/>
            <person name="Bonito G."/>
        </authorList>
    </citation>
    <scope>NUCLEOTIDE SEQUENCE</scope>
    <source>
        <strain evidence="1">NVP60</strain>
    </source>
</reference>
<dbReference type="OrthoDB" id="2376325at2759"/>
<comment type="caution">
    <text evidence="1">The sequence shown here is derived from an EMBL/GenBank/DDBJ whole genome shotgun (WGS) entry which is preliminary data.</text>
</comment>
<protein>
    <submittedName>
        <fullName evidence="1">Uncharacterized protein</fullName>
    </submittedName>
</protein>
<sequence>MIEFLLWTITNLRKPLVSFKHSIEANARAVFNIVIASIIDGAGLLKNSYEDVEFRSLVQRVAKKIGSRPPVSPLEQLKFRMYQYLQGTVSDPSRYIRPELIAKVSSKCDPFSVAKPLSSPRTRGYLTWKA</sequence>
<name>A0A9P6RJB9_9FUNG</name>